<dbReference type="CDD" id="cd00229">
    <property type="entry name" value="SGNH_hydrolase"/>
    <property type="match status" value="1"/>
</dbReference>
<dbReference type="PANTHER" id="PTHR30383">
    <property type="entry name" value="THIOESTERASE 1/PROTEASE 1/LYSOPHOSPHOLIPASE L1"/>
    <property type="match status" value="1"/>
</dbReference>
<proteinExistence type="predicted"/>
<dbReference type="AlphaFoldDB" id="A0A402D6B3"/>
<dbReference type="Proteomes" id="UP000287394">
    <property type="component" value="Chromosome"/>
</dbReference>
<dbReference type="RefSeq" id="WP_165864662.1">
    <property type="nucleotide sequence ID" value="NZ_AP025739.1"/>
</dbReference>
<organism evidence="1 2">
    <name type="scientific">Capsulimonas corticalis</name>
    <dbReference type="NCBI Taxonomy" id="2219043"/>
    <lineage>
        <taxon>Bacteria</taxon>
        <taxon>Bacillati</taxon>
        <taxon>Armatimonadota</taxon>
        <taxon>Armatimonadia</taxon>
        <taxon>Capsulimonadales</taxon>
        <taxon>Capsulimonadaceae</taxon>
        <taxon>Capsulimonas</taxon>
    </lineage>
</organism>
<keyword evidence="2" id="KW-1185">Reference proteome</keyword>
<evidence type="ECO:0000313" key="2">
    <source>
        <dbReference type="Proteomes" id="UP000287394"/>
    </source>
</evidence>
<accession>A0A402D6B3</accession>
<dbReference type="InterPro" id="IPR051532">
    <property type="entry name" value="Ester_Hydrolysis_Enzymes"/>
</dbReference>
<dbReference type="SUPFAM" id="SSF52266">
    <property type="entry name" value="SGNH hydrolase"/>
    <property type="match status" value="1"/>
</dbReference>
<evidence type="ECO:0000313" key="1">
    <source>
        <dbReference type="EMBL" id="BDI32017.1"/>
    </source>
</evidence>
<reference evidence="1 2" key="1">
    <citation type="journal article" date="2019" name="Int. J. Syst. Evol. Microbiol.">
        <title>Capsulimonas corticalis gen. nov., sp. nov., an aerobic capsulated bacterium, of a novel bacterial order, Capsulimonadales ord. nov., of the class Armatimonadia of the phylum Armatimonadetes.</title>
        <authorList>
            <person name="Li J."/>
            <person name="Kudo C."/>
            <person name="Tonouchi A."/>
        </authorList>
    </citation>
    <scope>NUCLEOTIDE SEQUENCE [LARGE SCALE GENOMIC DNA]</scope>
    <source>
        <strain evidence="1 2">AX-7</strain>
    </source>
</reference>
<dbReference type="KEGG" id="ccot:CCAX7_40680"/>
<gene>
    <name evidence="1" type="ORF">CCAX7_40680</name>
</gene>
<dbReference type="EMBL" id="AP025739">
    <property type="protein sequence ID" value="BDI32017.1"/>
    <property type="molecule type" value="Genomic_DNA"/>
</dbReference>
<dbReference type="InterPro" id="IPR036514">
    <property type="entry name" value="SGNH_hydro_sf"/>
</dbReference>
<name>A0A402D6B3_9BACT</name>
<sequence>MIFHNVLAFGAIFASLATPIHHLAADTTIPSTGVLLIGDSWLVQLAPNAKHAAPAGKQLGKLLQERLSGKMEVRIKNRGAGGTNTFNWRPDGKLLRAAEASAPARTYPWVFVALGINDSSEHYGAFSPGTYQVQLEKIVDELTDNGYRVILQSPPYIMAQGRNHTTEGVQRLSGYRSAIAAIVEQEAAKHPGSVFDADPSGELYQYTLSHPEAIGLDHVHPSALGSEAVATIWADHIVPIIYPSKLPN</sequence>
<protein>
    <submittedName>
        <fullName evidence="1">Uncharacterized protein</fullName>
    </submittedName>
</protein>
<dbReference type="InterPro" id="IPR013830">
    <property type="entry name" value="SGNH_hydro"/>
</dbReference>
<dbReference type="Pfam" id="PF13472">
    <property type="entry name" value="Lipase_GDSL_2"/>
    <property type="match status" value="1"/>
</dbReference>
<dbReference type="Gene3D" id="3.40.50.1110">
    <property type="entry name" value="SGNH hydrolase"/>
    <property type="match status" value="1"/>
</dbReference>